<dbReference type="HOGENOM" id="CLU_057862_2_0_9"/>
<dbReference type="KEGG" id="bbe:BBR47_43800"/>
<evidence type="ECO:0000313" key="3">
    <source>
        <dbReference type="Proteomes" id="UP000001877"/>
    </source>
</evidence>
<organism evidence="2 3">
    <name type="scientific">Brevibacillus brevis (strain 47 / JCM 6285 / NBRC 100599)</name>
    <dbReference type="NCBI Taxonomy" id="358681"/>
    <lineage>
        <taxon>Bacteria</taxon>
        <taxon>Bacillati</taxon>
        <taxon>Bacillota</taxon>
        <taxon>Bacilli</taxon>
        <taxon>Bacillales</taxon>
        <taxon>Paenibacillaceae</taxon>
        <taxon>Brevibacillus</taxon>
    </lineage>
</organism>
<dbReference type="InterPro" id="IPR001387">
    <property type="entry name" value="Cro/C1-type_HTH"/>
</dbReference>
<protein>
    <submittedName>
        <fullName evidence="2">Putative DNA-binding protein</fullName>
    </submittedName>
</protein>
<dbReference type="Proteomes" id="UP000001877">
    <property type="component" value="Chromosome"/>
</dbReference>
<dbReference type="AlphaFoldDB" id="C0ZI83"/>
<gene>
    <name evidence="2" type="ordered locus">BBR47_43800</name>
</gene>
<dbReference type="PANTHER" id="PTHR35010">
    <property type="entry name" value="BLL4672 PROTEIN-RELATED"/>
    <property type="match status" value="1"/>
</dbReference>
<reference evidence="2 3" key="1">
    <citation type="submission" date="2005-03" db="EMBL/GenBank/DDBJ databases">
        <title>Brevibacillus brevis strain 47, complete genome.</title>
        <authorList>
            <person name="Hosoyama A."/>
            <person name="Yamada R."/>
            <person name="Hongo Y."/>
            <person name="Terui Y."/>
            <person name="Ankai A."/>
            <person name="Masuyama W."/>
            <person name="Sekiguchi M."/>
            <person name="Takeda T."/>
            <person name="Asano K."/>
            <person name="Ohji S."/>
            <person name="Ichikawa N."/>
            <person name="Narita S."/>
            <person name="Aoki N."/>
            <person name="Miura H."/>
            <person name="Matsushita S."/>
            <person name="Sekigawa T."/>
            <person name="Yamagata H."/>
            <person name="Yoshikawa H."/>
            <person name="Udaka S."/>
            <person name="Tanikawa S."/>
            <person name="Fujita N."/>
        </authorList>
    </citation>
    <scope>NUCLEOTIDE SEQUENCE [LARGE SCALE GENOMIC DNA]</scope>
    <source>
        <strain evidence="3">47 / JCM 6285 / NBRC 100599</strain>
    </source>
</reference>
<keyword evidence="2" id="KW-0238">DNA-binding</keyword>
<dbReference type="Pfam" id="PF17765">
    <property type="entry name" value="MLTR_LBD"/>
    <property type="match status" value="1"/>
</dbReference>
<dbReference type="InterPro" id="IPR041413">
    <property type="entry name" value="MLTR_LBD"/>
</dbReference>
<keyword evidence="3" id="KW-1185">Reference proteome</keyword>
<dbReference type="Pfam" id="PF13560">
    <property type="entry name" value="HTH_31"/>
    <property type="match status" value="1"/>
</dbReference>
<dbReference type="CDD" id="cd00093">
    <property type="entry name" value="HTH_XRE"/>
    <property type="match status" value="1"/>
</dbReference>
<evidence type="ECO:0000259" key="1">
    <source>
        <dbReference type="SMART" id="SM00530"/>
    </source>
</evidence>
<name>C0ZI83_BREBN</name>
<sequence length="297" mass="34014">MRKLGNGECTMNQQTRLQALSTFLKAQRAKILPQSVGLAPGTRRRTPGLRREEVAQLAGVSSTWYTWLEQGRDIKVSPSVLDAVARALQLTVDEHKYLYALALETGSGVGQSPQKDEPPQINPALKRILKELRSCPTIISDRRSHIVGWNEAATHVFLDFEQIPYEERNLIRLVFTRKELRRLAVNWEHFVSGFLAIFRANYGQYVEDEWYEQFLSEMRQVHPDFHDLWEQSRVSSAPEVLLEFRHAKVGKMLFHLTSLQVSGNADLRCSIYTPDPNSATETKLWQLIDRPVSSSQP</sequence>
<dbReference type="SMART" id="SM00530">
    <property type="entry name" value="HTH_XRE"/>
    <property type="match status" value="1"/>
</dbReference>
<evidence type="ECO:0000313" key="2">
    <source>
        <dbReference type="EMBL" id="BAH45357.1"/>
    </source>
</evidence>
<accession>C0ZI83</accession>
<dbReference type="GO" id="GO:0003677">
    <property type="term" value="F:DNA binding"/>
    <property type="evidence" value="ECO:0007669"/>
    <property type="project" value="UniProtKB-KW"/>
</dbReference>
<dbReference type="STRING" id="358681.BBR47_43800"/>
<dbReference type="eggNOG" id="COG1396">
    <property type="taxonomic scope" value="Bacteria"/>
</dbReference>
<feature type="domain" description="HTH cro/C1-type" evidence="1">
    <location>
        <begin position="23"/>
        <end position="95"/>
    </location>
</feature>
<dbReference type="SUPFAM" id="SSF47413">
    <property type="entry name" value="lambda repressor-like DNA-binding domains"/>
    <property type="match status" value="1"/>
</dbReference>
<dbReference type="Gene3D" id="1.10.260.40">
    <property type="entry name" value="lambda repressor-like DNA-binding domains"/>
    <property type="match status" value="1"/>
</dbReference>
<dbReference type="EMBL" id="AP008955">
    <property type="protein sequence ID" value="BAH45357.1"/>
    <property type="molecule type" value="Genomic_DNA"/>
</dbReference>
<dbReference type="Gene3D" id="3.30.450.180">
    <property type="match status" value="1"/>
</dbReference>
<proteinExistence type="predicted"/>
<dbReference type="InterPro" id="IPR010982">
    <property type="entry name" value="Lambda_DNA-bd_dom_sf"/>
</dbReference>